<dbReference type="InterPro" id="IPR016197">
    <property type="entry name" value="Chromo-like_dom_sf"/>
</dbReference>
<evidence type="ECO:0000259" key="2">
    <source>
        <dbReference type="PROSITE" id="PS50013"/>
    </source>
</evidence>
<dbReference type="Gene3D" id="2.40.50.40">
    <property type="match status" value="1"/>
</dbReference>
<proteinExistence type="predicted"/>
<feature type="domain" description="Chromo" evidence="2">
    <location>
        <begin position="9"/>
        <end position="54"/>
    </location>
</feature>
<dbReference type="InterPro" id="IPR023780">
    <property type="entry name" value="Chromo_domain"/>
</dbReference>
<name>A0A5A7VI47_CUCMM</name>
<accession>A0A5A7VI47</accession>
<dbReference type="Proteomes" id="UP000321947">
    <property type="component" value="Unassembled WGS sequence"/>
</dbReference>
<organism evidence="3 5">
    <name type="scientific">Cucumis melo var. makuwa</name>
    <name type="common">Oriental melon</name>
    <dbReference type="NCBI Taxonomy" id="1194695"/>
    <lineage>
        <taxon>Eukaryota</taxon>
        <taxon>Viridiplantae</taxon>
        <taxon>Streptophyta</taxon>
        <taxon>Embryophyta</taxon>
        <taxon>Tracheophyta</taxon>
        <taxon>Spermatophyta</taxon>
        <taxon>Magnoliopsida</taxon>
        <taxon>eudicotyledons</taxon>
        <taxon>Gunneridae</taxon>
        <taxon>Pentapetalae</taxon>
        <taxon>rosids</taxon>
        <taxon>fabids</taxon>
        <taxon>Cucurbitales</taxon>
        <taxon>Cucurbitaceae</taxon>
        <taxon>Benincaseae</taxon>
        <taxon>Cucumis</taxon>
    </lineage>
</organism>
<dbReference type="SUPFAM" id="SSF54160">
    <property type="entry name" value="Chromo domain-like"/>
    <property type="match status" value="1"/>
</dbReference>
<comment type="caution">
    <text evidence="3">The sequence shown here is derived from an EMBL/GenBank/DDBJ whole genome shotgun (WGS) entry which is preliminary data.</text>
</comment>
<evidence type="ECO:0000256" key="1">
    <source>
        <dbReference type="SAM" id="MobiDB-lite"/>
    </source>
</evidence>
<dbReference type="AlphaFoldDB" id="A0A5A7VI47"/>
<feature type="region of interest" description="Disordered" evidence="1">
    <location>
        <begin position="61"/>
        <end position="82"/>
    </location>
</feature>
<protein>
    <submittedName>
        <fullName evidence="3 4">Retroelement protein</fullName>
    </submittedName>
</protein>
<feature type="compositionally biased region" description="Polar residues" evidence="1">
    <location>
        <begin position="67"/>
        <end position="82"/>
    </location>
</feature>
<dbReference type="PROSITE" id="PS50013">
    <property type="entry name" value="CHROMO_2"/>
    <property type="match status" value="1"/>
</dbReference>
<evidence type="ECO:0000313" key="4">
    <source>
        <dbReference type="EMBL" id="TYK26271.1"/>
    </source>
</evidence>
<dbReference type="OrthoDB" id="5554229at2759"/>
<evidence type="ECO:0000313" key="5">
    <source>
        <dbReference type="Proteomes" id="UP000321393"/>
    </source>
</evidence>
<evidence type="ECO:0000313" key="6">
    <source>
        <dbReference type="Proteomes" id="UP000321947"/>
    </source>
</evidence>
<dbReference type="Proteomes" id="UP000321393">
    <property type="component" value="Unassembled WGS sequence"/>
</dbReference>
<evidence type="ECO:0000313" key="3">
    <source>
        <dbReference type="EMBL" id="KAA0067034.1"/>
    </source>
</evidence>
<reference evidence="5 6" key="1">
    <citation type="submission" date="2019-08" db="EMBL/GenBank/DDBJ databases">
        <title>Draft genome sequences of two oriental melons (Cucumis melo L. var makuwa).</title>
        <authorList>
            <person name="Kwon S.-Y."/>
        </authorList>
    </citation>
    <scope>NUCLEOTIDE SEQUENCE [LARGE SCALE GENOMIC DNA]</scope>
    <source>
        <strain evidence="6">cv. Chang Bougi</strain>
        <strain evidence="5">cv. SW 3</strain>
        <tissue evidence="3">Leaf</tissue>
    </source>
</reference>
<dbReference type="InterPro" id="IPR000953">
    <property type="entry name" value="Chromo/chromo_shadow_dom"/>
</dbReference>
<sequence>MSMKIMNGSQPEEVLDYQKNKAGQWEILISWEGLPRHEATWEAYDEMQRLYPDLRLEDKHTEIPPGATSQIFSEATESKIST</sequence>
<dbReference type="EMBL" id="SSTD01003480">
    <property type="protein sequence ID" value="TYK26271.1"/>
    <property type="molecule type" value="Genomic_DNA"/>
</dbReference>
<dbReference type="Pfam" id="PF00385">
    <property type="entry name" value="Chromo"/>
    <property type="match status" value="1"/>
</dbReference>
<gene>
    <name evidence="4" type="ORF">E5676_scaffold14G00380</name>
    <name evidence="3" type="ORF">E6C27_scaffold38G00740</name>
</gene>
<dbReference type="EMBL" id="SSTE01000699">
    <property type="protein sequence ID" value="KAA0067034.1"/>
    <property type="molecule type" value="Genomic_DNA"/>
</dbReference>